<feature type="domain" description="KAP NTPase" evidence="1">
    <location>
        <begin position="35"/>
        <end position="272"/>
    </location>
</feature>
<dbReference type="InterPro" id="IPR027417">
    <property type="entry name" value="P-loop_NTPase"/>
</dbReference>
<dbReference type="SUPFAM" id="SSF52540">
    <property type="entry name" value="P-loop containing nucleoside triphosphate hydrolases"/>
    <property type="match status" value="1"/>
</dbReference>
<dbReference type="Pfam" id="PF07693">
    <property type="entry name" value="KAP_NTPase"/>
    <property type="match status" value="1"/>
</dbReference>
<organism evidence="2 3">
    <name type="scientific">Pontiella desulfatans</name>
    <dbReference type="NCBI Taxonomy" id="2750659"/>
    <lineage>
        <taxon>Bacteria</taxon>
        <taxon>Pseudomonadati</taxon>
        <taxon>Kiritimatiellota</taxon>
        <taxon>Kiritimatiellia</taxon>
        <taxon>Kiritimatiellales</taxon>
        <taxon>Pontiellaceae</taxon>
        <taxon>Pontiella</taxon>
    </lineage>
</organism>
<name>A0A6C2UBH8_PONDE</name>
<evidence type="ECO:0000313" key="3">
    <source>
        <dbReference type="Proteomes" id="UP000366872"/>
    </source>
</evidence>
<dbReference type="RefSeq" id="WP_136082241.1">
    <property type="nucleotide sequence ID" value="NZ_CAAHFG010000004.1"/>
</dbReference>
<dbReference type="Proteomes" id="UP000366872">
    <property type="component" value="Unassembled WGS sequence"/>
</dbReference>
<proteinExistence type="predicted"/>
<keyword evidence="3" id="KW-1185">Reference proteome</keyword>
<accession>A0A6C2UBH8</accession>
<evidence type="ECO:0000259" key="1">
    <source>
        <dbReference type="Pfam" id="PF07693"/>
    </source>
</evidence>
<evidence type="ECO:0000313" key="2">
    <source>
        <dbReference type="EMBL" id="VGO16714.1"/>
    </source>
</evidence>
<dbReference type="Gene3D" id="3.40.50.300">
    <property type="entry name" value="P-loop containing nucleotide triphosphate hydrolases"/>
    <property type="match status" value="1"/>
</dbReference>
<dbReference type="InterPro" id="IPR011646">
    <property type="entry name" value="KAP_P-loop"/>
</dbReference>
<protein>
    <recommendedName>
        <fullName evidence="1">KAP NTPase domain-containing protein</fullName>
    </recommendedName>
</protein>
<reference evidence="2 3" key="1">
    <citation type="submission" date="2019-04" db="EMBL/GenBank/DDBJ databases">
        <authorList>
            <person name="Van Vliet M D."/>
        </authorList>
    </citation>
    <scope>NUCLEOTIDE SEQUENCE [LARGE SCALE GENOMIC DNA]</scope>
    <source>
        <strain evidence="2 3">F1</strain>
    </source>
</reference>
<gene>
    <name evidence="2" type="ORF">PDESU_05305</name>
</gene>
<dbReference type="AlphaFoldDB" id="A0A6C2UBH8"/>
<dbReference type="EMBL" id="CAAHFG010000004">
    <property type="protein sequence ID" value="VGO16714.1"/>
    <property type="molecule type" value="Genomic_DNA"/>
</dbReference>
<sequence>MGKAIMTFDDFDKFGLKEFADQLTLYLEVESKFVEGSFVLSLNSEFGSGKTTFLEMWKNDLEGKEDPPHIVLLNAWESDFQGDALLAIVSGLISGLRLDEEKKADQLKETTGKLGKFALSIGNDVVKKFTGIDAIKAGERAESTEAVGIGHACFEVYRERQKLFDELKVLLTKLAEDSDKHIIVIVDELDRCRPDYAVEFLETIKHFFDIQGFSFVLGVDKHHLASSVKSMFGQDLKFEEYYRKYAHRNVSLPVHVVSKQDKFCSKMMIEYFSPNAFAVKSKSSFAEFDRSMATVGMELYKGLPLNARQLHEFARVVTHAIAVAHDSNSGRMMWGFKYGTLFLVGLSMVDEGMYHRLGKGHLPIGEMTNWLEEKNLGNADGKRRRFWWASLIFLGAYCNVGNEVLMTEFKALGSWSEDDGDQEAFDQKLQEYRKAYDSFGDM</sequence>